<keyword evidence="3 6" id="KW-0812">Transmembrane</keyword>
<feature type="transmembrane region" description="Helical" evidence="6">
    <location>
        <begin position="425"/>
        <end position="443"/>
    </location>
</feature>
<keyword evidence="8" id="KW-1185">Reference proteome</keyword>
<dbReference type="AlphaFoldDB" id="A0A238U9S5"/>
<feature type="transmembrane region" description="Helical" evidence="6">
    <location>
        <begin position="361"/>
        <end position="379"/>
    </location>
</feature>
<dbReference type="PANTHER" id="PTHR30250:SF11">
    <property type="entry name" value="O-ANTIGEN TRANSPORTER-RELATED"/>
    <property type="match status" value="1"/>
</dbReference>
<name>A0A238U9S5_9FLAO</name>
<comment type="subcellular location">
    <subcellularLocation>
        <location evidence="1">Cell membrane</location>
        <topology evidence="1">Multi-pass membrane protein</topology>
    </subcellularLocation>
</comment>
<accession>A0A238U9S5</accession>
<organism evidence="7 8">
    <name type="scientific">Tenacibaculum jejuense</name>
    <dbReference type="NCBI Taxonomy" id="584609"/>
    <lineage>
        <taxon>Bacteria</taxon>
        <taxon>Pseudomonadati</taxon>
        <taxon>Bacteroidota</taxon>
        <taxon>Flavobacteriia</taxon>
        <taxon>Flavobacteriales</taxon>
        <taxon>Flavobacteriaceae</taxon>
        <taxon>Tenacibaculum</taxon>
    </lineage>
</organism>
<keyword evidence="4 6" id="KW-1133">Transmembrane helix</keyword>
<feature type="transmembrane region" description="Helical" evidence="6">
    <location>
        <begin position="218"/>
        <end position="236"/>
    </location>
</feature>
<evidence type="ECO:0000313" key="8">
    <source>
        <dbReference type="Proteomes" id="UP000215214"/>
    </source>
</evidence>
<evidence type="ECO:0000256" key="2">
    <source>
        <dbReference type="ARBA" id="ARBA00022475"/>
    </source>
</evidence>
<feature type="transmembrane region" description="Helical" evidence="6">
    <location>
        <begin position="303"/>
        <end position="322"/>
    </location>
</feature>
<dbReference type="Proteomes" id="UP000215214">
    <property type="component" value="Chromosome TJEJU"/>
</dbReference>
<evidence type="ECO:0000313" key="7">
    <source>
        <dbReference type="EMBL" id="SNR15214.1"/>
    </source>
</evidence>
<dbReference type="OrthoDB" id="88014at2"/>
<dbReference type="Pfam" id="PF01943">
    <property type="entry name" value="Polysacc_synt"/>
    <property type="match status" value="1"/>
</dbReference>
<dbReference type="InterPro" id="IPR050833">
    <property type="entry name" value="Poly_Biosynth_Transport"/>
</dbReference>
<sequence length="500" mass="57049">MGIIFKQSFRNTLVIYLGFLVGAINAIIFYPNILQEEYHGLVTFLLSASNLFMPLIAFGVHNTIVKFYSSYKTKAERDRFLSSIILFPLVIALPIGFFWDIFHDFIISQLNKSNDSKVEDYTMAIYIIAVCCAYFEVFYSWAKVHLKTVLGNVLKEFYNRAAVFVLLLAVFFQLISKSEFIFALTIFYVVRTLIMMFYAFKTYFPKFVFLLPVNTKEIIKYSAYIFLAGSAGAIIIDIDKLMIPGKEAIKAASYYAVAVYIGSFIEAPGRALGQILQPLTSKSLNDNNEEEVDNLYKKSSINLILISGLFFLLVNCSISDLFKIMPEGYAGGELVVLMISLGKMYTMSLGNNRDIINNSKFYRMILPIGFGMAASVYYLNKLFYFSMDFGTEGLALSTLISLFVFNTIKLWFVKAKFKMNPYTKKTAIISLVIMVFFATFYFWHLSIPEFFLGKIPVHIILNILIKSLVITVFYLIVVVKLKISPQFNALISRFRSKIFG</sequence>
<protein>
    <recommendedName>
        <fullName evidence="9">Polysaccharide biosynthesis protein</fullName>
    </recommendedName>
</protein>
<evidence type="ECO:0008006" key="9">
    <source>
        <dbReference type="Google" id="ProtNLM"/>
    </source>
</evidence>
<feature type="transmembrane region" description="Helical" evidence="6">
    <location>
        <begin position="13"/>
        <end position="34"/>
    </location>
</feature>
<feature type="transmembrane region" description="Helical" evidence="6">
    <location>
        <begin position="123"/>
        <end position="142"/>
    </location>
</feature>
<feature type="transmembrane region" description="Helical" evidence="6">
    <location>
        <begin position="80"/>
        <end position="102"/>
    </location>
</feature>
<feature type="transmembrane region" description="Helical" evidence="6">
    <location>
        <begin position="157"/>
        <end position="175"/>
    </location>
</feature>
<evidence type="ECO:0000256" key="6">
    <source>
        <dbReference type="SAM" id="Phobius"/>
    </source>
</evidence>
<evidence type="ECO:0000256" key="5">
    <source>
        <dbReference type="ARBA" id="ARBA00023136"/>
    </source>
</evidence>
<proteinExistence type="predicted"/>
<dbReference type="EMBL" id="LT899436">
    <property type="protein sequence ID" value="SNR15214.1"/>
    <property type="molecule type" value="Genomic_DNA"/>
</dbReference>
<keyword evidence="5 6" id="KW-0472">Membrane</keyword>
<dbReference type="RefSeq" id="WP_095070789.1">
    <property type="nucleotide sequence ID" value="NZ_LT899436.1"/>
</dbReference>
<dbReference type="KEGG" id="tje:TJEJU_1483"/>
<feature type="transmembrane region" description="Helical" evidence="6">
    <location>
        <begin position="41"/>
        <end position="60"/>
    </location>
</feature>
<feature type="transmembrane region" description="Helical" evidence="6">
    <location>
        <begin position="455"/>
        <end position="477"/>
    </location>
</feature>
<gene>
    <name evidence="7" type="ORF">TJEJU_1483</name>
</gene>
<evidence type="ECO:0000256" key="1">
    <source>
        <dbReference type="ARBA" id="ARBA00004651"/>
    </source>
</evidence>
<dbReference type="GO" id="GO:0005886">
    <property type="term" value="C:plasma membrane"/>
    <property type="evidence" value="ECO:0007669"/>
    <property type="project" value="UniProtKB-SubCell"/>
</dbReference>
<feature type="transmembrane region" description="Helical" evidence="6">
    <location>
        <begin position="180"/>
        <end position="198"/>
    </location>
</feature>
<keyword evidence="2" id="KW-1003">Cell membrane</keyword>
<evidence type="ECO:0000256" key="4">
    <source>
        <dbReference type="ARBA" id="ARBA00022989"/>
    </source>
</evidence>
<dbReference type="PANTHER" id="PTHR30250">
    <property type="entry name" value="PST FAMILY PREDICTED COLANIC ACID TRANSPORTER"/>
    <property type="match status" value="1"/>
</dbReference>
<evidence type="ECO:0000256" key="3">
    <source>
        <dbReference type="ARBA" id="ARBA00022692"/>
    </source>
</evidence>
<reference evidence="7 8" key="1">
    <citation type="submission" date="2017-07" db="EMBL/GenBank/DDBJ databases">
        <authorList>
            <person name="Sun Z.S."/>
            <person name="Albrecht U."/>
            <person name="Echele G."/>
            <person name="Lee C.C."/>
        </authorList>
    </citation>
    <scope>NUCLEOTIDE SEQUENCE [LARGE SCALE GENOMIC DNA]</scope>
    <source>
        <strain evidence="8">type strain: KCTC 22618</strain>
    </source>
</reference>
<feature type="transmembrane region" description="Helical" evidence="6">
    <location>
        <begin position="394"/>
        <end position="413"/>
    </location>
</feature>
<dbReference type="InterPro" id="IPR002797">
    <property type="entry name" value="Polysacc_synth"/>
</dbReference>